<feature type="transmembrane region" description="Helical" evidence="2">
    <location>
        <begin position="17"/>
        <end position="40"/>
    </location>
</feature>
<keyword evidence="2" id="KW-0812">Transmembrane</keyword>
<sequence>MTEETEEKKKKSEKVSFWPMIVFVVLVLGLWLGNMFGGLYGFKPDDNASFWGDRGTFGDMFGAVNALFSGLAFAGLIFTIILQRKDLKLQFKELSRQADEAEKMAKQLEIQQQLTSYQLAQSTVNDLIRIKNFTINQYGYYWRADDTNFKDNGMNALNGLARQEPQIIENETKNNQTLSQYCSVLFYILEYLIDSNLNEQQRKVLAKTLQLQLTRYELKIMQIYAERDMARLKLWDFFNKATVKFNN</sequence>
<keyword evidence="2" id="KW-0472">Membrane</keyword>
<dbReference type="RefSeq" id="WP_111505181.1">
    <property type="nucleotide sequence ID" value="NZ_CP021965.1"/>
</dbReference>
<protein>
    <submittedName>
        <fullName evidence="3">Uncharacterized protein</fullName>
    </submittedName>
</protein>
<gene>
    <name evidence="3" type="ORF">CD191_22445</name>
</gene>
<evidence type="ECO:0000256" key="2">
    <source>
        <dbReference type="SAM" id="Phobius"/>
    </source>
</evidence>
<feature type="coiled-coil region" evidence="1">
    <location>
        <begin position="84"/>
        <end position="111"/>
    </location>
</feature>
<name>A0AAD0P2M7_9BACL</name>
<evidence type="ECO:0000313" key="4">
    <source>
        <dbReference type="Proteomes" id="UP000249163"/>
    </source>
</evidence>
<reference evidence="3 4" key="1">
    <citation type="submission" date="2017-06" db="EMBL/GenBank/DDBJ databases">
        <title>Complete genome sequence of Paenibacillus odorifer CBA7130.</title>
        <authorList>
            <person name="Nam Y.-D."/>
            <person name="Kang J."/>
            <person name="Chung W.-H."/>
        </authorList>
    </citation>
    <scope>NUCLEOTIDE SEQUENCE [LARGE SCALE GENOMIC DNA]</scope>
    <source>
        <strain evidence="3 4">CBA7130</strain>
    </source>
</reference>
<feature type="transmembrane region" description="Helical" evidence="2">
    <location>
        <begin position="60"/>
        <end position="82"/>
    </location>
</feature>
<organism evidence="3 4">
    <name type="scientific">Paenibacillus odorifer</name>
    <dbReference type="NCBI Taxonomy" id="189426"/>
    <lineage>
        <taxon>Bacteria</taxon>
        <taxon>Bacillati</taxon>
        <taxon>Bacillota</taxon>
        <taxon>Bacilli</taxon>
        <taxon>Bacillales</taxon>
        <taxon>Paenibacillaceae</taxon>
        <taxon>Paenibacillus</taxon>
    </lineage>
</organism>
<dbReference type="Proteomes" id="UP000249163">
    <property type="component" value="Chromosome"/>
</dbReference>
<evidence type="ECO:0000313" key="3">
    <source>
        <dbReference type="EMBL" id="AWV35172.1"/>
    </source>
</evidence>
<evidence type="ECO:0000256" key="1">
    <source>
        <dbReference type="SAM" id="Coils"/>
    </source>
</evidence>
<keyword evidence="2" id="KW-1133">Transmembrane helix</keyword>
<dbReference type="AlphaFoldDB" id="A0AAD0P2M7"/>
<proteinExistence type="predicted"/>
<dbReference type="EMBL" id="CP021965">
    <property type="protein sequence ID" value="AWV35172.1"/>
    <property type="molecule type" value="Genomic_DNA"/>
</dbReference>
<accession>A0AAD0P2M7</accession>
<keyword evidence="1" id="KW-0175">Coiled coil</keyword>